<gene>
    <name evidence="1" type="ORF">QYT958_LOCUS44817</name>
</gene>
<organism evidence="1 2">
    <name type="scientific">Rotaria socialis</name>
    <dbReference type="NCBI Taxonomy" id="392032"/>
    <lineage>
        <taxon>Eukaryota</taxon>
        <taxon>Metazoa</taxon>
        <taxon>Spiralia</taxon>
        <taxon>Gnathifera</taxon>
        <taxon>Rotifera</taxon>
        <taxon>Eurotatoria</taxon>
        <taxon>Bdelloidea</taxon>
        <taxon>Philodinida</taxon>
        <taxon>Philodinidae</taxon>
        <taxon>Rotaria</taxon>
    </lineage>
</organism>
<proteinExistence type="predicted"/>
<comment type="caution">
    <text evidence="1">The sequence shown here is derived from an EMBL/GenBank/DDBJ whole genome shotgun (WGS) entry which is preliminary data.</text>
</comment>
<feature type="non-terminal residue" evidence="1">
    <location>
        <position position="33"/>
    </location>
</feature>
<accession>A0A822EHS2</accession>
<dbReference type="AlphaFoldDB" id="A0A822EHS2"/>
<reference evidence="1" key="1">
    <citation type="submission" date="2021-02" db="EMBL/GenBank/DDBJ databases">
        <authorList>
            <person name="Nowell W R."/>
        </authorList>
    </citation>
    <scope>NUCLEOTIDE SEQUENCE</scope>
</reference>
<name>A0A822EHS2_9BILA</name>
<protein>
    <submittedName>
        <fullName evidence="1">Uncharacterized protein</fullName>
    </submittedName>
</protein>
<dbReference type="EMBL" id="CAJOBR010071279">
    <property type="protein sequence ID" value="CAF5100458.1"/>
    <property type="molecule type" value="Genomic_DNA"/>
</dbReference>
<dbReference type="Proteomes" id="UP000663848">
    <property type="component" value="Unassembled WGS sequence"/>
</dbReference>
<sequence length="33" mass="3953">MELFRSTFLTLKKNNDQLRAQMKNVNINQTLLE</sequence>
<evidence type="ECO:0000313" key="2">
    <source>
        <dbReference type="Proteomes" id="UP000663848"/>
    </source>
</evidence>
<evidence type="ECO:0000313" key="1">
    <source>
        <dbReference type="EMBL" id="CAF5100458.1"/>
    </source>
</evidence>